<reference evidence="2 3" key="1">
    <citation type="journal article" date="2010" name="Cell">
        <title>The genome of Naegleria gruberi illuminates early eukaryotic versatility.</title>
        <authorList>
            <person name="Fritz-Laylin L.K."/>
            <person name="Prochnik S.E."/>
            <person name="Ginger M.L."/>
            <person name="Dacks J.B."/>
            <person name="Carpenter M.L."/>
            <person name="Field M.C."/>
            <person name="Kuo A."/>
            <person name="Paredez A."/>
            <person name="Chapman J."/>
            <person name="Pham J."/>
            <person name="Shu S."/>
            <person name="Neupane R."/>
            <person name="Cipriano M."/>
            <person name="Mancuso J."/>
            <person name="Tu H."/>
            <person name="Salamov A."/>
            <person name="Lindquist E."/>
            <person name="Shapiro H."/>
            <person name="Lucas S."/>
            <person name="Grigoriev I.V."/>
            <person name="Cande W.Z."/>
            <person name="Fulton C."/>
            <person name="Rokhsar D.S."/>
            <person name="Dawson S.C."/>
        </authorList>
    </citation>
    <scope>NUCLEOTIDE SEQUENCE [LARGE SCALE GENOMIC DNA]</scope>
    <source>
        <strain evidence="2 3">NEG-M</strain>
    </source>
</reference>
<keyword evidence="3" id="KW-1185">Reference proteome</keyword>
<feature type="region of interest" description="Disordered" evidence="1">
    <location>
        <begin position="533"/>
        <end position="578"/>
    </location>
</feature>
<organism evidence="3">
    <name type="scientific">Naegleria gruberi</name>
    <name type="common">Amoeba</name>
    <dbReference type="NCBI Taxonomy" id="5762"/>
    <lineage>
        <taxon>Eukaryota</taxon>
        <taxon>Discoba</taxon>
        <taxon>Heterolobosea</taxon>
        <taxon>Tetramitia</taxon>
        <taxon>Eutetramitia</taxon>
        <taxon>Vahlkampfiidae</taxon>
        <taxon>Naegleria</taxon>
    </lineage>
</organism>
<evidence type="ECO:0000313" key="2">
    <source>
        <dbReference type="EMBL" id="EFC41184.1"/>
    </source>
</evidence>
<dbReference type="RefSeq" id="XP_002673928.1">
    <property type="nucleotide sequence ID" value="XM_002673882.1"/>
</dbReference>
<name>D2VPU0_NAEGR</name>
<feature type="compositionally biased region" description="Basic and acidic residues" evidence="1">
    <location>
        <begin position="540"/>
        <end position="561"/>
    </location>
</feature>
<gene>
    <name evidence="2" type="ORF">NAEGRDRAFT_70985</name>
</gene>
<feature type="compositionally biased region" description="Low complexity" evidence="1">
    <location>
        <begin position="168"/>
        <end position="181"/>
    </location>
</feature>
<proteinExistence type="predicted"/>
<dbReference type="GeneID" id="8856011"/>
<dbReference type="Proteomes" id="UP000006671">
    <property type="component" value="Unassembled WGS sequence"/>
</dbReference>
<feature type="compositionally biased region" description="Polar residues" evidence="1">
    <location>
        <begin position="1"/>
        <end position="28"/>
    </location>
</feature>
<dbReference type="VEuPathDB" id="AmoebaDB:NAEGRDRAFT_70985"/>
<feature type="region of interest" description="Disordered" evidence="1">
    <location>
        <begin position="1"/>
        <end position="87"/>
    </location>
</feature>
<feature type="compositionally biased region" description="Polar residues" evidence="1">
    <location>
        <begin position="59"/>
        <end position="76"/>
    </location>
</feature>
<feature type="compositionally biased region" description="Polar residues" evidence="1">
    <location>
        <begin position="40"/>
        <end position="52"/>
    </location>
</feature>
<dbReference type="AlphaFoldDB" id="D2VPU0"/>
<feature type="compositionally biased region" description="Polar residues" evidence="1">
    <location>
        <begin position="188"/>
        <end position="240"/>
    </location>
</feature>
<protein>
    <submittedName>
        <fullName evidence="2">Predicted protein</fullName>
    </submittedName>
</protein>
<feature type="compositionally biased region" description="Polar residues" evidence="1">
    <location>
        <begin position="128"/>
        <end position="142"/>
    </location>
</feature>
<evidence type="ECO:0000256" key="1">
    <source>
        <dbReference type="SAM" id="MobiDB-lite"/>
    </source>
</evidence>
<accession>D2VPU0</accession>
<sequence>METMQIDSTPQHTKAITQSPHSSSSLVDTCTPIKKRKNYSNRMSTSLSSVEQGSAPCDQPSSATDSNISSLSSGHNNEVDHDDSFMHQISSPIPHFQVGSLIRGGLRRDFEEDHLLLEQVEGALDSPMKTTLSSPMNQSNTPPRRKRSLDKLDEIPEWRKKEEANTNSEFSAFSSGSSTATPKKTRSRNGSFTTPQHGRSSWFRNVTPNKPSPASSDCASTDSTPTQASTDRANSSPFKSDLKNSNFTFQKFAPHALHVHCSLMKAKAPTVYMQNESKVDTDGRINYTFECGLSCVSRENTIMSASGKHHNKTHAKSIAARRLLSDLYPEFKGNLEQIIRFLDKELQEKKLNLRRILPNDVEMNKQQQQIKMANERLLKEGFNSMDTASDSSSQQLPTQDSNKPASNQPNQYNFFHVPFEEAIKVLNELIHIRGYNYPTCQQREIEENGGTVQQVTMILEMPNDKGVYYSEGKAYDLKVAKGECSWKMLCYLFPSFNSNWYLIRDFVEDLRTKRKMEKLKKREETLVRRKLEFSNQEQSEDSRQMAEHSQHEYGKKGEEVLSKQVPPPPPMPPRDMNNGSPSWFYSNMHNISPPMNMYHHNQFLQYNPPINSHSMMFSNQMHHQHPYWYHPYQNNHGHCYCSSCVASNSNMPPPYYSQQQHSLFSQSFPNEQSQQGEYRSQKH</sequence>
<feature type="region of interest" description="Disordered" evidence="1">
    <location>
        <begin position="126"/>
        <end position="240"/>
    </location>
</feature>
<dbReference type="InParanoid" id="D2VPU0"/>
<evidence type="ECO:0000313" key="3">
    <source>
        <dbReference type="Proteomes" id="UP000006671"/>
    </source>
</evidence>
<dbReference type="KEGG" id="ngr:NAEGRDRAFT_70985"/>
<dbReference type="EMBL" id="GG738887">
    <property type="protein sequence ID" value="EFC41184.1"/>
    <property type="molecule type" value="Genomic_DNA"/>
</dbReference>
<feature type="compositionally biased region" description="Basic and acidic residues" evidence="1">
    <location>
        <begin position="149"/>
        <end position="164"/>
    </location>
</feature>
<feature type="region of interest" description="Disordered" evidence="1">
    <location>
        <begin position="384"/>
        <end position="408"/>
    </location>
</feature>
<dbReference type="OrthoDB" id="10473030at2759"/>